<organism evidence="2 3">
    <name type="scientific">Halorubrum yunnanense</name>
    <dbReference type="NCBI Taxonomy" id="1526162"/>
    <lineage>
        <taxon>Archaea</taxon>
        <taxon>Methanobacteriati</taxon>
        <taxon>Methanobacteriota</taxon>
        <taxon>Stenosarchaea group</taxon>
        <taxon>Halobacteria</taxon>
        <taxon>Halobacteriales</taxon>
        <taxon>Haloferacaceae</taxon>
        <taxon>Halorubrum</taxon>
    </lineage>
</organism>
<keyword evidence="3" id="KW-1185">Reference proteome</keyword>
<dbReference type="AlphaFoldDB" id="A0ABD5YBP4"/>
<accession>A0ABD5YBP4</accession>
<evidence type="ECO:0000256" key="1">
    <source>
        <dbReference type="SAM" id="MobiDB-lite"/>
    </source>
</evidence>
<proteinExistence type="predicted"/>
<dbReference type="Proteomes" id="UP001596390">
    <property type="component" value="Unassembled WGS sequence"/>
</dbReference>
<protein>
    <recommendedName>
        <fullName evidence="4">C2H2-type domain-containing protein</fullName>
    </recommendedName>
</protein>
<dbReference type="EMBL" id="JBHSZZ010000023">
    <property type="protein sequence ID" value="MFC7186322.1"/>
    <property type="molecule type" value="Genomic_DNA"/>
</dbReference>
<evidence type="ECO:0008006" key="4">
    <source>
        <dbReference type="Google" id="ProtNLM"/>
    </source>
</evidence>
<evidence type="ECO:0000313" key="3">
    <source>
        <dbReference type="Proteomes" id="UP001596390"/>
    </source>
</evidence>
<reference evidence="2 3" key="1">
    <citation type="journal article" date="2019" name="Int. J. Syst. Evol. Microbiol.">
        <title>The Global Catalogue of Microorganisms (GCM) 10K type strain sequencing project: providing services to taxonomists for standard genome sequencing and annotation.</title>
        <authorList>
            <consortium name="The Broad Institute Genomics Platform"/>
            <consortium name="The Broad Institute Genome Sequencing Center for Infectious Disease"/>
            <person name="Wu L."/>
            <person name="Ma J."/>
        </authorList>
    </citation>
    <scope>NUCLEOTIDE SEQUENCE [LARGE SCALE GENOMIC DNA]</scope>
    <source>
        <strain evidence="2 3">Q85</strain>
    </source>
</reference>
<sequence length="78" mass="8481">MSDNIVFVCTADGCDEGPWEGSHDAMAHCAEHPDHGYTGRPRSEVDADTVIPATATRKRDNRNLQHKGHPKGALAQDD</sequence>
<feature type="region of interest" description="Disordered" evidence="1">
    <location>
        <begin position="53"/>
        <end position="78"/>
    </location>
</feature>
<comment type="caution">
    <text evidence="2">The sequence shown here is derived from an EMBL/GenBank/DDBJ whole genome shotgun (WGS) entry which is preliminary data.</text>
</comment>
<dbReference type="RefSeq" id="WP_267663285.1">
    <property type="nucleotide sequence ID" value="NZ_JAODIX010000023.1"/>
</dbReference>
<gene>
    <name evidence="2" type="ORF">ACFQMK_05320</name>
</gene>
<evidence type="ECO:0000313" key="2">
    <source>
        <dbReference type="EMBL" id="MFC7186322.1"/>
    </source>
</evidence>
<name>A0ABD5YBP4_9EURY</name>